<evidence type="ECO:0000313" key="5">
    <source>
        <dbReference type="Proteomes" id="UP000011761"/>
    </source>
</evidence>
<dbReference type="InterPro" id="IPR036291">
    <property type="entry name" value="NAD(P)-bd_dom_sf"/>
</dbReference>
<dbReference type="Pfam" id="PF03435">
    <property type="entry name" value="Sacchrp_dh_NADP"/>
    <property type="match status" value="1"/>
</dbReference>
<evidence type="ECO:0000256" key="2">
    <source>
        <dbReference type="SAM" id="Phobius"/>
    </source>
</evidence>
<dbReference type="PANTHER" id="PTHR12286:SF5">
    <property type="entry name" value="SACCHAROPINE DEHYDROGENASE-LIKE OXIDOREDUCTASE"/>
    <property type="match status" value="1"/>
</dbReference>
<proteinExistence type="inferred from homology"/>
<reference evidence="4 5" key="1">
    <citation type="journal article" date="2012" name="PLoS Pathog.">
        <title>Diverse lifestyles and strategies of plant pathogenesis encoded in the genomes of eighteen Dothideomycetes fungi.</title>
        <authorList>
            <person name="Ohm R.A."/>
            <person name="Feau N."/>
            <person name="Henrissat B."/>
            <person name="Schoch C.L."/>
            <person name="Horwitz B.A."/>
            <person name="Barry K.W."/>
            <person name="Condon B.J."/>
            <person name="Copeland A.C."/>
            <person name="Dhillon B."/>
            <person name="Glaser F."/>
            <person name="Hesse C.N."/>
            <person name="Kosti I."/>
            <person name="LaButti K."/>
            <person name="Lindquist E.A."/>
            <person name="Lucas S."/>
            <person name="Salamov A.A."/>
            <person name="Bradshaw R.E."/>
            <person name="Ciuffetti L."/>
            <person name="Hamelin R.C."/>
            <person name="Kema G.H.J."/>
            <person name="Lawrence C."/>
            <person name="Scott J.A."/>
            <person name="Spatafora J.W."/>
            <person name="Turgeon B.G."/>
            <person name="de Wit P.J.G.M."/>
            <person name="Zhong S."/>
            <person name="Goodwin S.B."/>
            <person name="Grigoriev I.V."/>
        </authorList>
    </citation>
    <scope>NUCLEOTIDE SEQUENCE [LARGE SCALE GENOMIC DNA]</scope>
    <source>
        <strain evidence="4 5">UAMH 10762</strain>
    </source>
</reference>
<dbReference type="GO" id="GO:0005811">
    <property type="term" value="C:lipid droplet"/>
    <property type="evidence" value="ECO:0007669"/>
    <property type="project" value="TreeGrafter"/>
</dbReference>
<dbReference type="GeneID" id="19107081"/>
<dbReference type="PANTHER" id="PTHR12286">
    <property type="entry name" value="SACCHAROPINE DEHYDROGENASE-LIKE OXIDOREDUCTASE"/>
    <property type="match status" value="1"/>
</dbReference>
<keyword evidence="2" id="KW-1133">Transmembrane helix</keyword>
<evidence type="ECO:0000313" key="4">
    <source>
        <dbReference type="EMBL" id="EMC98907.1"/>
    </source>
</evidence>
<dbReference type="SUPFAM" id="SSF51735">
    <property type="entry name" value="NAD(P)-binding Rossmann-fold domains"/>
    <property type="match status" value="1"/>
</dbReference>
<evidence type="ECO:0000259" key="3">
    <source>
        <dbReference type="Pfam" id="PF03435"/>
    </source>
</evidence>
<dbReference type="GO" id="GO:0009247">
    <property type="term" value="P:glycolipid biosynthetic process"/>
    <property type="evidence" value="ECO:0007669"/>
    <property type="project" value="TreeGrafter"/>
</dbReference>
<dbReference type="InterPro" id="IPR051276">
    <property type="entry name" value="Saccharopine_DH-like_oxidrdct"/>
</dbReference>
<dbReference type="KEGG" id="bcom:BAUCODRAFT_103474"/>
<protein>
    <recommendedName>
        <fullName evidence="3">Saccharopine dehydrogenase NADP binding domain-containing protein</fullName>
    </recommendedName>
</protein>
<comment type="similarity">
    <text evidence="1">Belongs to the saccharopine dehydrogenase family.</text>
</comment>
<keyword evidence="5" id="KW-1185">Reference proteome</keyword>
<feature type="domain" description="Saccharopine dehydrogenase NADP binding" evidence="3">
    <location>
        <begin position="12"/>
        <end position="141"/>
    </location>
</feature>
<gene>
    <name evidence="4" type="ORF">BAUCODRAFT_103474</name>
</gene>
<dbReference type="OMA" id="GPYQLYG"/>
<sequence length="417" mass="45738">MDHQSTQQYECIVFGATGYTGRYTCEHIQSSLPTDFRWAVAGRSETKLQRLVADLKHLNPDRPPPAIETASLEKDNLVALANKTKVLITTVGPYHKYGEVVIEACATTGTHYLDVTGEIPWVYDMIQKYSSVARQTGAIIIPQNGVESAPSDLMAWSLVTHVRQALNVGVAELVQTTWELNAVPSGGTLATVLTLFDSYSLNHLAKTGNPWSMSPVQPSALQMRSRPLIERITGVRDIPDLGTLTDSLQGPSDTPIVHRSWGLHDKGKLYGSKFQFNAYQRIGNALYGFGIHLAMALGLLALAVPPVRWLLMLFVYQPGEGPSKEASKHDCIEWRAIAYADTSDPNDPRRAMCRMRFEGSMYALTGICVAEAAITIARDKTLAHQLGGGFLTPATLGAPYLDRLKKAGVKTEVRMMP</sequence>
<accession>M2LW64</accession>
<name>M2LW64_BAUPA</name>
<dbReference type="AlphaFoldDB" id="M2LW64"/>
<dbReference type="RefSeq" id="XP_007674009.1">
    <property type="nucleotide sequence ID" value="XM_007675819.1"/>
</dbReference>
<dbReference type="GO" id="GO:0005739">
    <property type="term" value="C:mitochondrion"/>
    <property type="evidence" value="ECO:0007669"/>
    <property type="project" value="TreeGrafter"/>
</dbReference>
<evidence type="ECO:0000256" key="1">
    <source>
        <dbReference type="ARBA" id="ARBA00038048"/>
    </source>
</evidence>
<dbReference type="EMBL" id="KB445552">
    <property type="protein sequence ID" value="EMC98907.1"/>
    <property type="molecule type" value="Genomic_DNA"/>
</dbReference>
<dbReference type="eggNOG" id="KOG2733">
    <property type="taxonomic scope" value="Eukaryota"/>
</dbReference>
<organism evidence="4 5">
    <name type="scientific">Baudoinia panamericana (strain UAMH 10762)</name>
    <name type="common">Angels' share fungus</name>
    <name type="synonym">Baudoinia compniacensis (strain UAMH 10762)</name>
    <dbReference type="NCBI Taxonomy" id="717646"/>
    <lineage>
        <taxon>Eukaryota</taxon>
        <taxon>Fungi</taxon>
        <taxon>Dikarya</taxon>
        <taxon>Ascomycota</taxon>
        <taxon>Pezizomycotina</taxon>
        <taxon>Dothideomycetes</taxon>
        <taxon>Dothideomycetidae</taxon>
        <taxon>Mycosphaerellales</taxon>
        <taxon>Teratosphaeriaceae</taxon>
        <taxon>Baudoinia</taxon>
    </lineage>
</organism>
<keyword evidence="2" id="KW-0472">Membrane</keyword>
<keyword evidence="2" id="KW-0812">Transmembrane</keyword>
<dbReference type="InterPro" id="IPR005097">
    <property type="entry name" value="Sacchrp_dh_NADP-bd"/>
</dbReference>
<dbReference type="HOGENOM" id="CLU_031002_0_1_1"/>
<dbReference type="Proteomes" id="UP000011761">
    <property type="component" value="Unassembled WGS sequence"/>
</dbReference>
<dbReference type="Gene3D" id="3.40.50.720">
    <property type="entry name" value="NAD(P)-binding Rossmann-like Domain"/>
    <property type="match status" value="1"/>
</dbReference>
<feature type="transmembrane region" description="Helical" evidence="2">
    <location>
        <begin position="285"/>
        <end position="304"/>
    </location>
</feature>
<dbReference type="OrthoDB" id="10268090at2759"/>
<dbReference type="GO" id="GO:0005886">
    <property type="term" value="C:plasma membrane"/>
    <property type="evidence" value="ECO:0007669"/>
    <property type="project" value="TreeGrafter"/>
</dbReference>